<dbReference type="NCBIfam" id="TIGR02937">
    <property type="entry name" value="sigma70-ECF"/>
    <property type="match status" value="1"/>
</dbReference>
<comment type="similarity">
    <text evidence="1">Belongs to the sigma-70 factor family. ECF subfamily.</text>
</comment>
<feature type="compositionally biased region" description="Low complexity" evidence="6">
    <location>
        <begin position="388"/>
        <end position="405"/>
    </location>
</feature>
<evidence type="ECO:0000259" key="7">
    <source>
        <dbReference type="Pfam" id="PF04542"/>
    </source>
</evidence>
<feature type="region of interest" description="Disordered" evidence="6">
    <location>
        <begin position="340"/>
        <end position="454"/>
    </location>
</feature>
<dbReference type="InterPro" id="IPR027383">
    <property type="entry name" value="Znf_put"/>
</dbReference>
<feature type="domain" description="RNA polymerase sigma-70 region 2" evidence="7">
    <location>
        <begin position="43"/>
        <end position="94"/>
    </location>
</feature>
<dbReference type="InterPro" id="IPR013325">
    <property type="entry name" value="RNA_pol_sigma_r2"/>
</dbReference>
<keyword evidence="4" id="KW-0238">DNA-binding</keyword>
<dbReference type="InterPro" id="IPR014284">
    <property type="entry name" value="RNA_pol_sigma-70_dom"/>
</dbReference>
<dbReference type="InterPro" id="IPR039425">
    <property type="entry name" value="RNA_pol_sigma-70-like"/>
</dbReference>
<evidence type="ECO:0000256" key="3">
    <source>
        <dbReference type="ARBA" id="ARBA00023082"/>
    </source>
</evidence>
<organism evidence="9 10">
    <name type="scientific">Leifsonia virtsii</name>
    <dbReference type="NCBI Taxonomy" id="3035915"/>
    <lineage>
        <taxon>Bacteria</taxon>
        <taxon>Bacillati</taxon>
        <taxon>Actinomycetota</taxon>
        <taxon>Actinomycetes</taxon>
        <taxon>Micrococcales</taxon>
        <taxon>Microbacteriaceae</taxon>
        <taxon>Leifsonia</taxon>
    </lineage>
</organism>
<keyword evidence="10" id="KW-1185">Reference proteome</keyword>
<comment type="caution">
    <text evidence="9">The sequence shown here is derived from an EMBL/GenBank/DDBJ whole genome shotgun (WGS) entry which is preliminary data.</text>
</comment>
<sequence length="668" mass="70027">MNCRLDDLSDAELLALAREGDGPAYGVLFKRHWHAGRAMAASVTSRFEADDLASEAFARILKAVEKGNGPKTGFRSYLATTIRNVAIDWSRRKSTPNIEDADVIEDWTYSEVTALERMERETMAKAFYALPDSWQEVLWYTEVEDMAPREVAPLLGLTPNAVSALAVRAREGLRQSWINAHLAEVSDEEPEHAWVLSKLGSHVRGKLSRTDRAKVEEHLDACPSCADAAEEAGRVGSRLAMGILPLFLGIAGAVAYSAWTSERSGSAVAATLSGTHAAHAPAAHAVSAGPSGVVHAVRGAGRLRTLLSAGASASSSGAAAVAAVVAAAVLTTGAVMAAPQSSIAGGQTTSEPVSKTADRPAEKRHGSGTPEAPVAQEAPADEENQQGSVTTPSSPVPAPTAEASPAPAPAVPTLPAVEASSPTATPPAEPEPPAAPETPGPSPSATPAPPEPREDACEAAIRLVPADQTVLGYRLDDPAGSASAVDLIHGAVGRYAGSPGQPGWTLADSTLRPSTDEFTIQIRFKTAVGGGRLIGFSSAMEGDSPSFDRHLFLTDDGRMAFGVWPGTVHVISSPQSYLDDSWHQATATLSADGMKLYVDGALVAHDPSVTRAQQFSGYWRIGYESMFNWGPLEPTNWVFGGTLTHAAVYSTALTPEQISAQWRRCSAS</sequence>
<feature type="compositionally biased region" description="Low complexity" evidence="6">
    <location>
        <begin position="413"/>
        <end position="423"/>
    </location>
</feature>
<evidence type="ECO:0000259" key="8">
    <source>
        <dbReference type="Pfam" id="PF13490"/>
    </source>
</evidence>
<feature type="compositionally biased region" description="Basic and acidic residues" evidence="6">
    <location>
        <begin position="356"/>
        <end position="365"/>
    </location>
</feature>
<dbReference type="Pfam" id="PF04542">
    <property type="entry name" value="Sigma70_r2"/>
    <property type="match status" value="1"/>
</dbReference>
<dbReference type="PANTHER" id="PTHR43133:SF8">
    <property type="entry name" value="RNA POLYMERASE SIGMA FACTOR HI_1459-RELATED"/>
    <property type="match status" value="1"/>
</dbReference>
<proteinExistence type="inferred from homology"/>
<dbReference type="EMBL" id="JAROCB010000003">
    <property type="protein sequence ID" value="MDN4598229.1"/>
    <property type="molecule type" value="Genomic_DNA"/>
</dbReference>
<keyword evidence="3" id="KW-0731">Sigma factor</keyword>
<feature type="compositionally biased region" description="Pro residues" evidence="6">
    <location>
        <begin position="424"/>
        <end position="450"/>
    </location>
</feature>
<evidence type="ECO:0000313" key="10">
    <source>
        <dbReference type="Proteomes" id="UP001174210"/>
    </source>
</evidence>
<dbReference type="Proteomes" id="UP001174210">
    <property type="component" value="Unassembled WGS sequence"/>
</dbReference>
<evidence type="ECO:0000256" key="1">
    <source>
        <dbReference type="ARBA" id="ARBA00010641"/>
    </source>
</evidence>
<protein>
    <submittedName>
        <fullName evidence="9">Sigma-70 family RNA polymerase sigma factor</fullName>
    </submittedName>
</protein>
<dbReference type="InterPro" id="IPR007627">
    <property type="entry name" value="RNA_pol_sigma70_r2"/>
</dbReference>
<evidence type="ECO:0000313" key="9">
    <source>
        <dbReference type="EMBL" id="MDN4598229.1"/>
    </source>
</evidence>
<name>A0ABT8J1V2_9MICO</name>
<feature type="domain" description="Putative zinc-finger" evidence="8">
    <location>
        <begin position="194"/>
        <end position="226"/>
    </location>
</feature>
<dbReference type="PANTHER" id="PTHR43133">
    <property type="entry name" value="RNA POLYMERASE ECF-TYPE SIGMA FACTO"/>
    <property type="match status" value="1"/>
</dbReference>
<evidence type="ECO:0000256" key="4">
    <source>
        <dbReference type="ARBA" id="ARBA00023125"/>
    </source>
</evidence>
<dbReference type="Gene3D" id="2.60.120.200">
    <property type="match status" value="1"/>
</dbReference>
<gene>
    <name evidence="9" type="ORF">P5G59_13840</name>
</gene>
<dbReference type="SUPFAM" id="SSF88946">
    <property type="entry name" value="Sigma2 domain of RNA polymerase sigma factors"/>
    <property type="match status" value="1"/>
</dbReference>
<dbReference type="SUPFAM" id="SSF88659">
    <property type="entry name" value="Sigma3 and sigma4 domains of RNA polymerase sigma factors"/>
    <property type="match status" value="1"/>
</dbReference>
<dbReference type="InterPro" id="IPR013320">
    <property type="entry name" value="ConA-like_dom_sf"/>
</dbReference>
<dbReference type="InterPro" id="IPR013324">
    <property type="entry name" value="RNA_pol_sigma_r3/r4-like"/>
</dbReference>
<dbReference type="Gene3D" id="1.10.10.10">
    <property type="entry name" value="Winged helix-like DNA-binding domain superfamily/Winged helix DNA-binding domain"/>
    <property type="match status" value="1"/>
</dbReference>
<dbReference type="InterPro" id="IPR041916">
    <property type="entry name" value="Anti_sigma_zinc_sf"/>
</dbReference>
<dbReference type="Gene3D" id="1.10.10.1320">
    <property type="entry name" value="Anti-sigma factor, zinc-finger domain"/>
    <property type="match status" value="1"/>
</dbReference>
<dbReference type="SUPFAM" id="SSF49899">
    <property type="entry name" value="Concanavalin A-like lectins/glucanases"/>
    <property type="match status" value="1"/>
</dbReference>
<evidence type="ECO:0000256" key="5">
    <source>
        <dbReference type="ARBA" id="ARBA00023163"/>
    </source>
</evidence>
<dbReference type="InterPro" id="IPR036388">
    <property type="entry name" value="WH-like_DNA-bd_sf"/>
</dbReference>
<dbReference type="RefSeq" id="WP_301219566.1">
    <property type="nucleotide sequence ID" value="NZ_JAROCB010000003.1"/>
</dbReference>
<keyword evidence="5" id="KW-0804">Transcription</keyword>
<dbReference type="Pfam" id="PF13385">
    <property type="entry name" value="Laminin_G_3"/>
    <property type="match status" value="1"/>
</dbReference>
<reference evidence="9" key="1">
    <citation type="submission" date="2023-03" db="EMBL/GenBank/DDBJ databases">
        <title>MT1 and MT2 Draft Genomes of Novel Species.</title>
        <authorList>
            <person name="Venkateswaran K."/>
        </authorList>
    </citation>
    <scope>NUCLEOTIDE SEQUENCE</scope>
    <source>
        <strain evidence="9">F6_8S_P_1A</strain>
    </source>
</reference>
<evidence type="ECO:0000256" key="6">
    <source>
        <dbReference type="SAM" id="MobiDB-lite"/>
    </source>
</evidence>
<dbReference type="Gene3D" id="1.10.1740.10">
    <property type="match status" value="1"/>
</dbReference>
<keyword evidence="2" id="KW-0805">Transcription regulation</keyword>
<accession>A0ABT8J1V2</accession>
<evidence type="ECO:0000256" key="2">
    <source>
        <dbReference type="ARBA" id="ARBA00023015"/>
    </source>
</evidence>
<feature type="compositionally biased region" description="Polar residues" evidence="6">
    <location>
        <begin position="340"/>
        <end position="353"/>
    </location>
</feature>
<dbReference type="Pfam" id="PF13490">
    <property type="entry name" value="zf-HC2"/>
    <property type="match status" value="1"/>
</dbReference>